<dbReference type="Pfam" id="PF13193">
    <property type="entry name" value="AMP-binding_C"/>
    <property type="match status" value="1"/>
</dbReference>
<evidence type="ECO:0000313" key="6">
    <source>
        <dbReference type="Proteomes" id="UP000433493"/>
    </source>
</evidence>
<sequence>MPITRTILEVAAQDPHRLAIAGEHDRLSYGDLVTDGARVQAAVEYLHASGAAHHAPVPAAEAQGIPITAISLTDAFHTARIIAGLAGFRAVSATIDPRWPLEHQLGVIQKVGVGLLISDSTSLRDALQDAGWTGTIVTLAEFRALEAELPPAGPPEVRDPNEAFLLLFSSGTTSAPKAFMRLRHEYRYNAKVSSHYLEAEPAVHTLAPGPLSYSLTLFALVECLYSGGSCHVADQFDVLGASRRIAEAKISRVVAVPAVIQGLVEAAKRNPERFATLELAVTGGANLSAAIRSAFAAQLPNVRLISYYGAAEIGFIGDSREGDGTKISLYEGVEAEIRDASGRPLPDGEIGTLWIRVASTALGYVAATTDVQLRGADGWATVSDQGSLEHGKLSLVGRAGDIVVTGGHKVSLPDVERAYETLPGVEAYCAIGLPHARLGTVVAVVFEGDSVPDKAVLLEHARARLAPQFVPRRFYGIDRLPRTVGGKIRRTETAEFVQRDAAGVVRL</sequence>
<evidence type="ECO:0000256" key="2">
    <source>
        <dbReference type="ARBA" id="ARBA00022598"/>
    </source>
</evidence>
<dbReference type="InterPro" id="IPR000873">
    <property type="entry name" value="AMP-dep_synth/lig_dom"/>
</dbReference>
<dbReference type="InterPro" id="IPR020845">
    <property type="entry name" value="AMP-binding_CS"/>
</dbReference>
<dbReference type="Gene3D" id="3.40.50.12780">
    <property type="entry name" value="N-terminal domain of ligase-like"/>
    <property type="match status" value="1"/>
</dbReference>
<comment type="caution">
    <text evidence="5">The sequence shown here is derived from an EMBL/GenBank/DDBJ whole genome shotgun (WGS) entry which is preliminary data.</text>
</comment>
<dbReference type="Pfam" id="PF00501">
    <property type="entry name" value="AMP-binding"/>
    <property type="match status" value="1"/>
</dbReference>
<accession>A0A7J5B7A3</accession>
<name>A0A7J5B7A3_9MICO</name>
<evidence type="ECO:0000259" key="3">
    <source>
        <dbReference type="Pfam" id="PF00501"/>
    </source>
</evidence>
<dbReference type="InterPro" id="IPR042099">
    <property type="entry name" value="ANL_N_sf"/>
</dbReference>
<protein>
    <submittedName>
        <fullName evidence="5">AMP-binding protein</fullName>
    </submittedName>
</protein>
<dbReference type="GO" id="GO:0006631">
    <property type="term" value="P:fatty acid metabolic process"/>
    <property type="evidence" value="ECO:0007669"/>
    <property type="project" value="TreeGrafter"/>
</dbReference>
<dbReference type="RefSeq" id="WP_158053439.1">
    <property type="nucleotide sequence ID" value="NZ_WBKB01000013.1"/>
</dbReference>
<dbReference type="PROSITE" id="PS00455">
    <property type="entry name" value="AMP_BINDING"/>
    <property type="match status" value="1"/>
</dbReference>
<reference evidence="5 6" key="1">
    <citation type="submission" date="2019-09" db="EMBL/GenBank/DDBJ databases">
        <title>Phylogeny of genus Pseudoclavibacter and closely related genus.</title>
        <authorList>
            <person name="Li Y."/>
        </authorList>
    </citation>
    <scope>NUCLEOTIDE SEQUENCE [LARGE SCALE GENOMIC DNA]</scope>
    <source>
        <strain evidence="5 6">KCTC 13959</strain>
    </source>
</reference>
<feature type="domain" description="AMP-binding enzyme C-terminal" evidence="4">
    <location>
        <begin position="415"/>
        <end position="487"/>
    </location>
</feature>
<dbReference type="PANTHER" id="PTHR43201:SF5">
    <property type="entry name" value="MEDIUM-CHAIN ACYL-COA LIGASE ACSF2, MITOCHONDRIAL"/>
    <property type="match status" value="1"/>
</dbReference>
<feature type="domain" description="AMP-dependent synthetase/ligase" evidence="3">
    <location>
        <begin position="10"/>
        <end position="364"/>
    </location>
</feature>
<dbReference type="PANTHER" id="PTHR43201">
    <property type="entry name" value="ACYL-COA SYNTHETASE"/>
    <property type="match status" value="1"/>
</dbReference>
<keyword evidence="2" id="KW-0436">Ligase</keyword>
<evidence type="ECO:0000259" key="4">
    <source>
        <dbReference type="Pfam" id="PF13193"/>
    </source>
</evidence>
<dbReference type="OrthoDB" id="5240965at2"/>
<dbReference type="Proteomes" id="UP000433493">
    <property type="component" value="Unassembled WGS sequence"/>
</dbReference>
<dbReference type="EMBL" id="WBKB01000013">
    <property type="protein sequence ID" value="KAB1640697.1"/>
    <property type="molecule type" value="Genomic_DNA"/>
</dbReference>
<dbReference type="InterPro" id="IPR045851">
    <property type="entry name" value="AMP-bd_C_sf"/>
</dbReference>
<dbReference type="CDD" id="cd04433">
    <property type="entry name" value="AFD_class_I"/>
    <property type="match status" value="1"/>
</dbReference>
<proteinExistence type="inferred from homology"/>
<comment type="similarity">
    <text evidence="1">Belongs to the ATP-dependent AMP-binding enzyme family.</text>
</comment>
<gene>
    <name evidence="5" type="ORF">F8O05_14360</name>
</gene>
<evidence type="ECO:0000313" key="5">
    <source>
        <dbReference type="EMBL" id="KAB1640697.1"/>
    </source>
</evidence>
<keyword evidence="6" id="KW-1185">Reference proteome</keyword>
<organism evidence="5 6">
    <name type="scientific">Gulosibacter chungangensis</name>
    <dbReference type="NCBI Taxonomy" id="979746"/>
    <lineage>
        <taxon>Bacteria</taxon>
        <taxon>Bacillati</taxon>
        <taxon>Actinomycetota</taxon>
        <taxon>Actinomycetes</taxon>
        <taxon>Micrococcales</taxon>
        <taxon>Microbacteriaceae</taxon>
        <taxon>Gulosibacter</taxon>
    </lineage>
</organism>
<dbReference type="AlphaFoldDB" id="A0A7J5B7A3"/>
<dbReference type="SUPFAM" id="SSF56801">
    <property type="entry name" value="Acetyl-CoA synthetase-like"/>
    <property type="match status" value="1"/>
</dbReference>
<dbReference type="GO" id="GO:0031956">
    <property type="term" value="F:medium-chain fatty acid-CoA ligase activity"/>
    <property type="evidence" value="ECO:0007669"/>
    <property type="project" value="TreeGrafter"/>
</dbReference>
<dbReference type="Gene3D" id="3.30.300.30">
    <property type="match status" value="1"/>
</dbReference>
<dbReference type="InterPro" id="IPR025110">
    <property type="entry name" value="AMP-bd_C"/>
</dbReference>
<evidence type="ECO:0000256" key="1">
    <source>
        <dbReference type="ARBA" id="ARBA00006432"/>
    </source>
</evidence>